<dbReference type="AlphaFoldDB" id="A0A0D2JTN1"/>
<evidence type="ECO:0000256" key="1">
    <source>
        <dbReference type="SAM" id="Coils"/>
    </source>
</evidence>
<sequence length="199" mass="21121">MQIQRQQQALAAAQQQITSQQRLVEDLQREVDMLRSDRRKLHRRNVELAARLEQAEVESRAAAAGAHSGVDDTDPKLNGLGHGGALSGPGWRPAEGGAHSLADAPPWALHCAVAVAAVAASWVYGSMLLGCLPPNSPRLKRFFFCLSYVIIGYVARCAAERLGGSGGSQHAGGPRWAPAGDWAAAALHLHHNGHGAHAQ</sequence>
<reference evidence="3 4" key="1">
    <citation type="journal article" date="2013" name="BMC Genomics">
        <title>Reconstruction of the lipid metabolism for the microalga Monoraphidium neglectum from its genome sequence reveals characteristics suitable for biofuel production.</title>
        <authorList>
            <person name="Bogen C."/>
            <person name="Al-Dilaimi A."/>
            <person name="Albersmeier A."/>
            <person name="Wichmann J."/>
            <person name="Grundmann M."/>
            <person name="Rupp O."/>
            <person name="Lauersen K.J."/>
            <person name="Blifernez-Klassen O."/>
            <person name="Kalinowski J."/>
            <person name="Goesmann A."/>
            <person name="Mussgnug J.H."/>
            <person name="Kruse O."/>
        </authorList>
    </citation>
    <scope>NUCLEOTIDE SEQUENCE [LARGE SCALE GENOMIC DNA]</scope>
    <source>
        <strain evidence="3 4">SAG 48.87</strain>
    </source>
</reference>
<protein>
    <submittedName>
        <fullName evidence="3">Uncharacterized protein</fullName>
    </submittedName>
</protein>
<feature type="coiled-coil region" evidence="1">
    <location>
        <begin position="3"/>
        <end position="58"/>
    </location>
</feature>
<dbReference type="RefSeq" id="XP_013901287.1">
    <property type="nucleotide sequence ID" value="XM_014045833.1"/>
</dbReference>
<dbReference type="KEGG" id="mng:MNEG_5696"/>
<keyword evidence="4" id="KW-1185">Reference proteome</keyword>
<proteinExistence type="predicted"/>
<dbReference type="EMBL" id="KK101086">
    <property type="protein sequence ID" value="KIZ02268.1"/>
    <property type="molecule type" value="Genomic_DNA"/>
</dbReference>
<accession>A0A0D2JTN1</accession>
<keyword evidence="1" id="KW-0175">Coiled coil</keyword>
<dbReference type="OrthoDB" id="10591372at2759"/>
<dbReference type="GeneID" id="25738573"/>
<organism evidence="3 4">
    <name type="scientific">Monoraphidium neglectum</name>
    <dbReference type="NCBI Taxonomy" id="145388"/>
    <lineage>
        <taxon>Eukaryota</taxon>
        <taxon>Viridiplantae</taxon>
        <taxon>Chlorophyta</taxon>
        <taxon>core chlorophytes</taxon>
        <taxon>Chlorophyceae</taxon>
        <taxon>CS clade</taxon>
        <taxon>Sphaeropleales</taxon>
        <taxon>Selenastraceae</taxon>
        <taxon>Monoraphidium</taxon>
    </lineage>
</organism>
<feature type="region of interest" description="Disordered" evidence="2">
    <location>
        <begin position="63"/>
        <end position="97"/>
    </location>
</feature>
<evidence type="ECO:0000313" key="4">
    <source>
        <dbReference type="Proteomes" id="UP000054498"/>
    </source>
</evidence>
<evidence type="ECO:0000313" key="3">
    <source>
        <dbReference type="EMBL" id="KIZ02268.1"/>
    </source>
</evidence>
<dbReference type="Proteomes" id="UP000054498">
    <property type="component" value="Unassembled WGS sequence"/>
</dbReference>
<name>A0A0D2JTN1_9CHLO</name>
<evidence type="ECO:0000256" key="2">
    <source>
        <dbReference type="SAM" id="MobiDB-lite"/>
    </source>
</evidence>
<gene>
    <name evidence="3" type="ORF">MNEG_5696</name>
</gene>